<keyword evidence="2" id="KW-1185">Reference proteome</keyword>
<dbReference type="Proteomes" id="UP000789901">
    <property type="component" value="Unassembled WGS sequence"/>
</dbReference>
<protein>
    <submittedName>
        <fullName evidence="1">30968_t:CDS:1</fullName>
    </submittedName>
</protein>
<comment type="caution">
    <text evidence="1">The sequence shown here is derived from an EMBL/GenBank/DDBJ whole genome shotgun (WGS) entry which is preliminary data.</text>
</comment>
<name>A0ABM8VVR9_GIGMA</name>
<evidence type="ECO:0000313" key="1">
    <source>
        <dbReference type="EMBL" id="CAG8458536.1"/>
    </source>
</evidence>
<reference evidence="1 2" key="1">
    <citation type="submission" date="2021-06" db="EMBL/GenBank/DDBJ databases">
        <authorList>
            <person name="Kallberg Y."/>
            <person name="Tangrot J."/>
            <person name="Rosling A."/>
        </authorList>
    </citation>
    <scope>NUCLEOTIDE SEQUENCE [LARGE SCALE GENOMIC DNA]</scope>
    <source>
        <strain evidence="1 2">120-4 pot B 10/14</strain>
    </source>
</reference>
<accession>A0ABM8VVR9</accession>
<evidence type="ECO:0000313" key="2">
    <source>
        <dbReference type="Proteomes" id="UP000789901"/>
    </source>
</evidence>
<dbReference type="EMBL" id="CAJVQB010000019">
    <property type="protein sequence ID" value="CAG8458536.1"/>
    <property type="molecule type" value="Genomic_DNA"/>
</dbReference>
<sequence length="80" mass="9452">MEQNGINGIFDVSMIKISNLIVEVFPVPALLTAHFTDRQVYSTDTSKIYQIWEFRDWLQCLSEDFLETDCTFRFRLLLDI</sequence>
<organism evidence="1 2">
    <name type="scientific">Gigaspora margarita</name>
    <dbReference type="NCBI Taxonomy" id="4874"/>
    <lineage>
        <taxon>Eukaryota</taxon>
        <taxon>Fungi</taxon>
        <taxon>Fungi incertae sedis</taxon>
        <taxon>Mucoromycota</taxon>
        <taxon>Glomeromycotina</taxon>
        <taxon>Glomeromycetes</taxon>
        <taxon>Diversisporales</taxon>
        <taxon>Gigasporaceae</taxon>
        <taxon>Gigaspora</taxon>
    </lineage>
</organism>
<gene>
    <name evidence="1" type="ORF">GMARGA_LOCUS183</name>
</gene>
<proteinExistence type="predicted"/>